<dbReference type="SUPFAM" id="SSF53474">
    <property type="entry name" value="alpha/beta-Hydrolases"/>
    <property type="match status" value="1"/>
</dbReference>
<evidence type="ECO:0000256" key="2">
    <source>
        <dbReference type="ARBA" id="ARBA00022801"/>
    </source>
</evidence>
<organism evidence="4 5">
    <name type="scientific">Roseibium polysiphoniae</name>
    <dbReference type="NCBI Taxonomy" id="2571221"/>
    <lineage>
        <taxon>Bacteria</taxon>
        <taxon>Pseudomonadati</taxon>
        <taxon>Pseudomonadota</taxon>
        <taxon>Alphaproteobacteria</taxon>
        <taxon>Hyphomicrobiales</taxon>
        <taxon>Stappiaceae</taxon>
        <taxon>Roseibium</taxon>
    </lineage>
</organism>
<accession>A0A944CHL2</accession>
<protein>
    <submittedName>
        <fullName evidence="4">Alpha/beta hydrolase</fullName>
    </submittedName>
</protein>
<dbReference type="PANTHER" id="PTHR10655">
    <property type="entry name" value="LYSOPHOSPHOLIPASE-RELATED"/>
    <property type="match status" value="1"/>
</dbReference>
<dbReference type="Gene3D" id="3.40.50.1820">
    <property type="entry name" value="alpha/beta hydrolase"/>
    <property type="match status" value="1"/>
</dbReference>
<dbReference type="InterPro" id="IPR050565">
    <property type="entry name" value="LYPA1-2/EST-like"/>
</dbReference>
<reference evidence="4" key="1">
    <citation type="submission" date="2018-08" db="EMBL/GenBank/DDBJ databases">
        <authorList>
            <person name="Jin W."/>
            <person name="Wang H."/>
            <person name="Yang Y."/>
            <person name="Li M."/>
            <person name="Liu J."/>
        </authorList>
    </citation>
    <scope>NUCLEOTIDE SEQUENCE</scope>
    <source>
        <strain evidence="4">AESS21</strain>
    </source>
</reference>
<dbReference type="AlphaFoldDB" id="A0A944CHL2"/>
<dbReference type="Proteomes" id="UP000705379">
    <property type="component" value="Unassembled WGS sequence"/>
</dbReference>
<dbReference type="RefSeq" id="WP_213217761.1">
    <property type="nucleotide sequence ID" value="NZ_QTKU01000005.1"/>
</dbReference>
<evidence type="ECO:0000313" key="4">
    <source>
        <dbReference type="EMBL" id="MBS8262441.1"/>
    </source>
</evidence>
<comment type="similarity">
    <text evidence="1">Belongs to the AB hydrolase superfamily. AB hydrolase 2 family.</text>
</comment>
<proteinExistence type="inferred from homology"/>
<dbReference type="InterPro" id="IPR003140">
    <property type="entry name" value="PLipase/COase/thioEstase"/>
</dbReference>
<evidence type="ECO:0000259" key="3">
    <source>
        <dbReference type="Pfam" id="PF02230"/>
    </source>
</evidence>
<reference evidence="4" key="2">
    <citation type="journal article" date="2021" name="Microorganisms">
        <title>Bacterial Dimethylsulfoniopropionate Biosynthesis in the East China Sea.</title>
        <authorList>
            <person name="Liu J."/>
            <person name="Zhang Y."/>
            <person name="Liu J."/>
            <person name="Zhong H."/>
            <person name="Williams B.T."/>
            <person name="Zheng Y."/>
            <person name="Curson A.R.J."/>
            <person name="Sun C."/>
            <person name="Sun H."/>
            <person name="Song D."/>
            <person name="Wagner Mackenzie B."/>
            <person name="Bermejo Martinez A."/>
            <person name="Todd J.D."/>
            <person name="Zhang X.H."/>
        </authorList>
    </citation>
    <scope>NUCLEOTIDE SEQUENCE</scope>
    <source>
        <strain evidence="4">AESS21</strain>
    </source>
</reference>
<comment type="caution">
    <text evidence="4">The sequence shown here is derived from an EMBL/GenBank/DDBJ whole genome shotgun (WGS) entry which is preliminary data.</text>
</comment>
<dbReference type="EMBL" id="QTKU01000005">
    <property type="protein sequence ID" value="MBS8262441.1"/>
    <property type="molecule type" value="Genomic_DNA"/>
</dbReference>
<name>A0A944CHL2_9HYPH</name>
<evidence type="ECO:0000256" key="1">
    <source>
        <dbReference type="ARBA" id="ARBA00006499"/>
    </source>
</evidence>
<evidence type="ECO:0000313" key="5">
    <source>
        <dbReference type="Proteomes" id="UP000705379"/>
    </source>
</evidence>
<sequence length="228" mass="24198">MTLVTLNGPRVSPATGKPARQLVIILHGYGADGADLIDLGRAWSAVLPDAAFVAPDAPERLPSDLVGGRQWFALQERDLREYRIGAEASAPLLNAFIDAELNALGLSDNELAIVGFSQGAMLTLQVGLRRRHPPAALIAYSGLLPGADRLTDIQNQAPVLLIHGQDDDVVDPHHLDAASKALLEANIPVESHLLDDLGHTIDERGMVIAGRFLAKALGGLPPKELTSS</sequence>
<keyword evidence="2 4" id="KW-0378">Hydrolase</keyword>
<dbReference type="InterPro" id="IPR029058">
    <property type="entry name" value="AB_hydrolase_fold"/>
</dbReference>
<dbReference type="PANTHER" id="PTHR10655:SF17">
    <property type="entry name" value="LYSOPHOSPHOLIPASE-LIKE PROTEIN 1"/>
    <property type="match status" value="1"/>
</dbReference>
<gene>
    <name evidence="4" type="ORF">DYI23_19610</name>
</gene>
<dbReference type="Pfam" id="PF02230">
    <property type="entry name" value="Abhydrolase_2"/>
    <property type="match status" value="1"/>
</dbReference>
<feature type="domain" description="Phospholipase/carboxylesterase/thioesterase" evidence="3">
    <location>
        <begin position="15"/>
        <end position="215"/>
    </location>
</feature>
<dbReference type="GO" id="GO:0016787">
    <property type="term" value="F:hydrolase activity"/>
    <property type="evidence" value="ECO:0007669"/>
    <property type="project" value="UniProtKB-KW"/>
</dbReference>